<organism evidence="2 3">
    <name type="scientific">Gracilariopsis chorda</name>
    <dbReference type="NCBI Taxonomy" id="448386"/>
    <lineage>
        <taxon>Eukaryota</taxon>
        <taxon>Rhodophyta</taxon>
        <taxon>Florideophyceae</taxon>
        <taxon>Rhodymeniophycidae</taxon>
        <taxon>Gracilariales</taxon>
        <taxon>Gracilariaceae</taxon>
        <taxon>Gracilariopsis</taxon>
    </lineage>
</organism>
<evidence type="ECO:0000313" key="3">
    <source>
        <dbReference type="Proteomes" id="UP000247409"/>
    </source>
</evidence>
<dbReference type="InterPro" id="IPR032675">
    <property type="entry name" value="LRR_dom_sf"/>
</dbReference>
<evidence type="ECO:0008006" key="4">
    <source>
        <dbReference type="Google" id="ProtNLM"/>
    </source>
</evidence>
<dbReference type="Proteomes" id="UP000247409">
    <property type="component" value="Unassembled WGS sequence"/>
</dbReference>
<dbReference type="InterPro" id="IPR006553">
    <property type="entry name" value="Leu-rich_rpt_Cys-con_subtyp"/>
</dbReference>
<dbReference type="Gene3D" id="3.80.10.10">
    <property type="entry name" value="Ribonuclease Inhibitor"/>
    <property type="match status" value="1"/>
</dbReference>
<evidence type="ECO:0000313" key="2">
    <source>
        <dbReference type="EMBL" id="PXF49174.1"/>
    </source>
</evidence>
<keyword evidence="3" id="KW-1185">Reference proteome</keyword>
<dbReference type="SMART" id="SM00367">
    <property type="entry name" value="LRR_CC"/>
    <property type="match status" value="2"/>
</dbReference>
<proteinExistence type="predicted"/>
<comment type="caution">
    <text evidence="2">The sequence shown here is derived from an EMBL/GenBank/DDBJ whole genome shotgun (WGS) entry which is preliminary data.</text>
</comment>
<dbReference type="OrthoDB" id="423607at2759"/>
<sequence>MHGDHPMEIDSDHPPPSLPTPSPKRRRRNPAPLLTLQSLPLSALRTILHFLRPPDPHAASSSIAHLRATAPLRTLCVRLRDAVDTHVTSVDMTHLPSKNVHSFLAMLPRLKAVTTLIVPPHVVDMSFYKSWIHYFSRFTANIRSLTFVDAPPAMCASFSRALIPSLYALNTASATLMACLPPNSIHKLQLVMDAIAVQNLTLCQPHSVSLLYRRGLNQQQAQQLVETLRQCATLQSVQLRINCLPASRYVIFARIPHLHKLALFDSDACSVQEHQAGFEALASCTELTELRFEWMQTLTDTDLQTVAHGMRDRLRMLTIWNCSNVGDVGLQAVAKWCPHVELELRFVREQFGGATLAMFGDRVSWESGL</sequence>
<evidence type="ECO:0000256" key="1">
    <source>
        <dbReference type="SAM" id="MobiDB-lite"/>
    </source>
</evidence>
<dbReference type="AlphaFoldDB" id="A0A2V3J466"/>
<feature type="compositionally biased region" description="Basic and acidic residues" evidence="1">
    <location>
        <begin position="1"/>
        <end position="13"/>
    </location>
</feature>
<dbReference type="EMBL" id="NBIV01000007">
    <property type="protein sequence ID" value="PXF49174.1"/>
    <property type="molecule type" value="Genomic_DNA"/>
</dbReference>
<dbReference type="SUPFAM" id="SSF52047">
    <property type="entry name" value="RNI-like"/>
    <property type="match status" value="1"/>
</dbReference>
<accession>A0A2V3J466</accession>
<reference evidence="2 3" key="1">
    <citation type="journal article" date="2018" name="Mol. Biol. Evol.">
        <title>Analysis of the draft genome of the red seaweed Gracilariopsis chorda provides insights into genome size evolution in Rhodophyta.</title>
        <authorList>
            <person name="Lee J."/>
            <person name="Yang E.C."/>
            <person name="Graf L."/>
            <person name="Yang J.H."/>
            <person name="Qiu H."/>
            <person name="Zel Zion U."/>
            <person name="Chan C.X."/>
            <person name="Stephens T.G."/>
            <person name="Weber A.P.M."/>
            <person name="Boo G.H."/>
            <person name="Boo S.M."/>
            <person name="Kim K.M."/>
            <person name="Shin Y."/>
            <person name="Jung M."/>
            <person name="Lee S.J."/>
            <person name="Yim H.S."/>
            <person name="Lee J.H."/>
            <person name="Bhattacharya D."/>
            <person name="Yoon H.S."/>
        </authorList>
    </citation>
    <scope>NUCLEOTIDE SEQUENCE [LARGE SCALE GENOMIC DNA]</scope>
    <source>
        <strain evidence="2 3">SKKU-2015</strain>
        <tissue evidence="2">Whole body</tissue>
    </source>
</reference>
<gene>
    <name evidence="2" type="ORF">BWQ96_00963</name>
</gene>
<protein>
    <recommendedName>
        <fullName evidence="4">F-box domain-containing protein</fullName>
    </recommendedName>
</protein>
<name>A0A2V3J466_9FLOR</name>
<feature type="region of interest" description="Disordered" evidence="1">
    <location>
        <begin position="1"/>
        <end position="30"/>
    </location>
</feature>